<keyword evidence="3" id="KW-1185">Reference proteome</keyword>
<name>A0A5N6KNQ3_9ROSI</name>
<evidence type="ECO:0000313" key="2">
    <source>
        <dbReference type="EMBL" id="KAB8336891.1"/>
    </source>
</evidence>
<evidence type="ECO:0008006" key="4">
    <source>
        <dbReference type="Google" id="ProtNLM"/>
    </source>
</evidence>
<evidence type="ECO:0000256" key="1">
    <source>
        <dbReference type="SAM" id="MobiDB-lite"/>
    </source>
</evidence>
<dbReference type="AlphaFoldDB" id="A0A5N6KNQ3"/>
<protein>
    <recommendedName>
        <fullName evidence="4">SET domain-containing protein</fullName>
    </recommendedName>
</protein>
<evidence type="ECO:0000313" key="3">
    <source>
        <dbReference type="Proteomes" id="UP000327013"/>
    </source>
</evidence>
<organism evidence="2 3">
    <name type="scientific">Carpinus fangiana</name>
    <dbReference type="NCBI Taxonomy" id="176857"/>
    <lineage>
        <taxon>Eukaryota</taxon>
        <taxon>Viridiplantae</taxon>
        <taxon>Streptophyta</taxon>
        <taxon>Embryophyta</taxon>
        <taxon>Tracheophyta</taxon>
        <taxon>Spermatophyta</taxon>
        <taxon>Magnoliopsida</taxon>
        <taxon>eudicotyledons</taxon>
        <taxon>Gunneridae</taxon>
        <taxon>Pentapetalae</taxon>
        <taxon>rosids</taxon>
        <taxon>fabids</taxon>
        <taxon>Fagales</taxon>
        <taxon>Betulaceae</taxon>
        <taxon>Carpinus</taxon>
    </lineage>
</organism>
<reference evidence="2 3" key="1">
    <citation type="submission" date="2019-06" db="EMBL/GenBank/DDBJ databases">
        <title>A chromosomal-level reference genome of Carpinus fangiana (Coryloideae, Betulaceae).</title>
        <authorList>
            <person name="Yang X."/>
            <person name="Wang Z."/>
            <person name="Zhang L."/>
            <person name="Hao G."/>
            <person name="Liu J."/>
            <person name="Yang Y."/>
        </authorList>
    </citation>
    <scope>NUCLEOTIDE SEQUENCE [LARGE SCALE GENOMIC DNA]</scope>
    <source>
        <strain evidence="2">Cfa_2016G</strain>
        <tissue evidence="2">Leaf</tissue>
    </source>
</reference>
<dbReference type="InterPro" id="IPR050600">
    <property type="entry name" value="SETD3_SETD6_MTase"/>
</dbReference>
<dbReference type="InterPro" id="IPR046341">
    <property type="entry name" value="SET_dom_sf"/>
</dbReference>
<gene>
    <name evidence="2" type="ORF">FH972_021199</name>
</gene>
<accession>A0A5N6KNQ3</accession>
<sequence>MLDDDEDMLLGDESQVLPVSEQRARFLEFLEWFEACGGWLSDYVEFKFSLSRGVHLCVKTTSPSHSIPSKTTVLSCPHELTLSALNAWDVPPLYPNRNPKEFHTKRLDLPENLLEGARPQAAAALWLVAQRKLGDKSWWAPYINTLPGVAPNSGMHTGAGILGMGYVNTPIWWDLLERQWIAGTNLEKGLVDLESIWEKDWTLWEKEIKAWSDKNGWEVTQTEFYWALTMLGSRAFPSRLVADSSAGKSGLPLLDEHDPDMLLYPGMDMLNHDPETKNRWSHDSDNFDLVCNDEPVAGQEIYNPYGAKSNASFLLSYGFVIENNPHDSIAVKLARKNQSLPAPRRRSFVKPDEVPEDPSMVPQGTDLNRGLFFVRPVSRHIVKDPDYPSETGLNKHLLGFPYVLLNILAGDLEVPRERRARAERPCHIRDLLLEEPSRDSHIDVYAELGQRNILAVTNLLLSLLRVQLTRLSNAELTNEGLLFPPKDSTSIKYSRWCLVRTYRASQRMILEENIGLLSARLNAALTTQQELMPLGTAMAYLNQVMIPSEWQEFLAGLQAGLGLESGSAEDIWAAEMEEPAWAIFLGVTMQLGHDQLRKLHSFMKPADSGGYWFDLLAVRYHDDEEDQPLDVENAAGVRGILDAVQATLGATGFWAQANWDDTKVRKLAKIVGRETLRITLAGYDAGVAGMQGHEDDDGAEPIVVTAMFVQ</sequence>
<dbReference type="PANTHER" id="PTHR13271:SF137">
    <property type="entry name" value="SET DOMAIN-CONTAINING PROTEIN"/>
    <property type="match status" value="1"/>
</dbReference>
<proteinExistence type="predicted"/>
<dbReference type="Gene3D" id="3.90.1410.10">
    <property type="entry name" value="set domain protein methyltransferase, domain 1"/>
    <property type="match status" value="1"/>
</dbReference>
<dbReference type="Proteomes" id="UP000327013">
    <property type="component" value="Unassembled WGS sequence"/>
</dbReference>
<dbReference type="OrthoDB" id="341421at2759"/>
<dbReference type="GO" id="GO:0016279">
    <property type="term" value="F:protein-lysine N-methyltransferase activity"/>
    <property type="evidence" value="ECO:0007669"/>
    <property type="project" value="TreeGrafter"/>
</dbReference>
<comment type="caution">
    <text evidence="2">The sequence shown here is derived from an EMBL/GenBank/DDBJ whole genome shotgun (WGS) entry which is preliminary data.</text>
</comment>
<dbReference type="SUPFAM" id="SSF82199">
    <property type="entry name" value="SET domain"/>
    <property type="match status" value="1"/>
</dbReference>
<dbReference type="PANTHER" id="PTHR13271">
    <property type="entry name" value="UNCHARACTERIZED PUTATIVE METHYLTRANSFERASE"/>
    <property type="match status" value="1"/>
</dbReference>
<feature type="region of interest" description="Disordered" evidence="1">
    <location>
        <begin position="341"/>
        <end position="361"/>
    </location>
</feature>
<dbReference type="EMBL" id="VIBQ01000009">
    <property type="protein sequence ID" value="KAB8336891.1"/>
    <property type="molecule type" value="Genomic_DNA"/>
</dbReference>